<dbReference type="Proteomes" id="UP000335636">
    <property type="component" value="Unassembled WGS sequence"/>
</dbReference>
<keyword evidence="2" id="KW-1185">Reference proteome</keyword>
<dbReference type="EMBL" id="CABDUW010002286">
    <property type="protein sequence ID" value="VTJ86194.1"/>
    <property type="molecule type" value="Genomic_DNA"/>
</dbReference>
<gene>
    <name evidence="1" type="ORF">MONAX_5E003119</name>
</gene>
<accession>A0A5E4CWH2</accession>
<name>A0A5E4CWH2_MARMO</name>
<reference evidence="1" key="1">
    <citation type="submission" date="2019-04" db="EMBL/GenBank/DDBJ databases">
        <authorList>
            <person name="Alioto T."/>
            <person name="Alioto T."/>
        </authorList>
    </citation>
    <scope>NUCLEOTIDE SEQUENCE [LARGE SCALE GENOMIC DNA]</scope>
</reference>
<proteinExistence type="predicted"/>
<organism evidence="1 2">
    <name type="scientific">Marmota monax</name>
    <name type="common">Woodchuck</name>
    <dbReference type="NCBI Taxonomy" id="9995"/>
    <lineage>
        <taxon>Eukaryota</taxon>
        <taxon>Metazoa</taxon>
        <taxon>Chordata</taxon>
        <taxon>Craniata</taxon>
        <taxon>Vertebrata</taxon>
        <taxon>Euteleostomi</taxon>
        <taxon>Mammalia</taxon>
        <taxon>Eutheria</taxon>
        <taxon>Euarchontoglires</taxon>
        <taxon>Glires</taxon>
        <taxon>Rodentia</taxon>
        <taxon>Sciuromorpha</taxon>
        <taxon>Sciuridae</taxon>
        <taxon>Xerinae</taxon>
        <taxon>Marmotini</taxon>
        <taxon>Marmota</taxon>
    </lineage>
</organism>
<comment type="caution">
    <text evidence="1">The sequence shown here is derived from an EMBL/GenBank/DDBJ whole genome shotgun (WGS) entry which is preliminary data.</text>
</comment>
<sequence length="81" mass="9033">ENVKRNKSLEAKDEKTKGVLEERFVRCSNILEATDDVRTEENLGEEYQSIQAFRTGYGVGLVPYPLPQVLSSKASCLTGIL</sequence>
<feature type="non-terminal residue" evidence="1">
    <location>
        <position position="81"/>
    </location>
</feature>
<feature type="non-terminal residue" evidence="1">
    <location>
        <position position="1"/>
    </location>
</feature>
<evidence type="ECO:0000313" key="2">
    <source>
        <dbReference type="Proteomes" id="UP000335636"/>
    </source>
</evidence>
<dbReference type="AlphaFoldDB" id="A0A5E4CWH2"/>
<evidence type="ECO:0000313" key="1">
    <source>
        <dbReference type="EMBL" id="VTJ86194.1"/>
    </source>
</evidence>
<protein>
    <submittedName>
        <fullName evidence="1">Uncharacterized protein</fullName>
    </submittedName>
</protein>